<evidence type="ECO:0000256" key="2">
    <source>
        <dbReference type="ARBA" id="ARBA00022448"/>
    </source>
</evidence>
<gene>
    <name evidence="9" type="ORF">LSAT_V11C300123920</name>
</gene>
<feature type="transmembrane region" description="Helical" evidence="8">
    <location>
        <begin position="362"/>
        <end position="384"/>
    </location>
</feature>
<dbReference type="AlphaFoldDB" id="A0A9R1W128"/>
<dbReference type="PANTHER" id="PTHR45649:SF30">
    <property type="entry name" value="AMINO-ACID PERMEASE BAT1"/>
    <property type="match status" value="1"/>
</dbReference>
<dbReference type="GO" id="GO:0005313">
    <property type="term" value="F:L-glutamate transmembrane transporter activity"/>
    <property type="evidence" value="ECO:0000318"/>
    <property type="project" value="GO_Central"/>
</dbReference>
<keyword evidence="3 8" id="KW-0812">Transmembrane</keyword>
<evidence type="ECO:0000256" key="1">
    <source>
        <dbReference type="ARBA" id="ARBA00004141"/>
    </source>
</evidence>
<feature type="transmembrane region" description="Helical" evidence="8">
    <location>
        <begin position="86"/>
        <end position="104"/>
    </location>
</feature>
<feature type="transmembrane region" description="Helical" evidence="8">
    <location>
        <begin position="532"/>
        <end position="556"/>
    </location>
</feature>
<feature type="transmembrane region" description="Helical" evidence="8">
    <location>
        <begin position="472"/>
        <end position="495"/>
    </location>
</feature>
<dbReference type="PROSITE" id="PS00218">
    <property type="entry name" value="AMINO_ACID_PERMEASE_1"/>
    <property type="match status" value="1"/>
</dbReference>
<dbReference type="Proteomes" id="UP000235145">
    <property type="component" value="Unassembled WGS sequence"/>
</dbReference>
<feature type="transmembrane region" description="Helical" evidence="8">
    <location>
        <begin position="414"/>
        <end position="435"/>
    </location>
</feature>
<dbReference type="GO" id="GO:0015180">
    <property type="term" value="F:L-alanine transmembrane transporter activity"/>
    <property type="evidence" value="ECO:0000318"/>
    <property type="project" value="GO_Central"/>
</dbReference>
<dbReference type="EMBL" id="NBSK02000003">
    <property type="protein sequence ID" value="KAJ0215234.1"/>
    <property type="molecule type" value="Genomic_DNA"/>
</dbReference>
<dbReference type="FunFam" id="1.20.1740.10:FF:000104">
    <property type="entry name" value="Amino-acid permease BAT1"/>
    <property type="match status" value="1"/>
</dbReference>
<evidence type="ECO:0000256" key="3">
    <source>
        <dbReference type="ARBA" id="ARBA00022692"/>
    </source>
</evidence>
<comment type="subcellular location">
    <subcellularLocation>
        <location evidence="1">Membrane</location>
        <topology evidence="1">Multi-pass membrane protein</topology>
    </subcellularLocation>
</comment>
<comment type="similarity">
    <text evidence="7">Belongs to the amino acid-polyamine-organocation (APC) superfamily. Amino acid/choline transporter (ACT) (TC 2.A.3.4) family.</text>
</comment>
<name>A0A9R1W128_LACSA</name>
<dbReference type="PIRSF" id="PIRSF006060">
    <property type="entry name" value="AA_transporter"/>
    <property type="match status" value="1"/>
</dbReference>
<evidence type="ECO:0000256" key="7">
    <source>
        <dbReference type="ARBA" id="ARBA00061200"/>
    </source>
</evidence>
<sequence length="606" mass="65150">MENRLGTYGDDAGSYHRLRDGAGVSNEIIGSGDDSKLNKLGYKQELNRSLSLLSNFSVTFSIISVITGITTLYSTGLAFGGPVSMVYGWLIAGLFTMLVGLSMSEICSAYPTAGGLYFWSAKLCGNDWGPFASWLTGITTLYNSGLNFGGPVVLVYGWLVAGAFTMAVGLSMAEICSSYPTSGGLYYWSAKLAGPSWAPFASWITGWYNIVGQWAVTTSVNFSLAQLIEVIILLSTGGKNGGGYVASKYIVLAIHGGLLLVHAIINSLPITWLSFFGQLAAVWNILGVFFLMICIPVVAKERASAEFVFTHFNTDNEAGISSKPYIFLIGLLMSQYTLTGYDASAHMSEETKSADINGPKGIISSIGISIIVGWGYLLGITFTVTDIPSLLSPDNDAGGYAIAEIFYQAFKGRFGSGTGGIICLLVVAVAIFFCAMSSLTSNSRMVYAFSRDGAMPFSSLWHKVNDHEVPIYAVWLSAFISFCMALTSLGSIVAFQAMTSIAVIGLYIAYALPIFFRVTLARKSFVPGPFHLGRYGVIIGWIAVLWVATISVLFSLPVAYPITDQTLNYTPVAVGGLFIIVVSYWIVNARYWFKGPITNMGTLGDV</sequence>
<feature type="transmembrane region" description="Helical" evidence="8">
    <location>
        <begin position="155"/>
        <end position="173"/>
    </location>
</feature>
<feature type="transmembrane region" description="Helical" evidence="8">
    <location>
        <begin position="52"/>
        <end position="74"/>
    </location>
</feature>
<keyword evidence="4" id="KW-0029">Amino-acid transport</keyword>
<dbReference type="Pfam" id="PF13520">
    <property type="entry name" value="AA_permease_2"/>
    <property type="match status" value="2"/>
</dbReference>
<keyword evidence="5 8" id="KW-1133">Transmembrane helix</keyword>
<dbReference type="PANTHER" id="PTHR45649">
    <property type="entry name" value="AMINO-ACID PERMEASE BAT1"/>
    <property type="match status" value="1"/>
</dbReference>
<keyword evidence="10" id="KW-1185">Reference proteome</keyword>
<feature type="transmembrane region" description="Helical" evidence="8">
    <location>
        <begin position="214"/>
        <end position="237"/>
    </location>
</feature>
<evidence type="ECO:0000256" key="4">
    <source>
        <dbReference type="ARBA" id="ARBA00022970"/>
    </source>
</evidence>
<dbReference type="GO" id="GO:0016020">
    <property type="term" value="C:membrane"/>
    <property type="evidence" value="ECO:0007669"/>
    <property type="project" value="UniProtKB-SubCell"/>
</dbReference>
<feature type="transmembrane region" description="Helical" evidence="8">
    <location>
        <begin position="501"/>
        <end position="520"/>
    </location>
</feature>
<dbReference type="InterPro" id="IPR004840">
    <property type="entry name" value="Amino_acid_permease_CS"/>
</dbReference>
<keyword evidence="2" id="KW-0813">Transport</keyword>
<dbReference type="InterPro" id="IPR002293">
    <property type="entry name" value="AA/rel_permease1"/>
</dbReference>
<feature type="transmembrane region" description="Helical" evidence="8">
    <location>
        <begin position="281"/>
        <end position="299"/>
    </location>
</feature>
<reference evidence="9 10" key="1">
    <citation type="journal article" date="2017" name="Nat. Commun.">
        <title>Genome assembly with in vitro proximity ligation data and whole-genome triplication in lettuce.</title>
        <authorList>
            <person name="Reyes-Chin-Wo S."/>
            <person name="Wang Z."/>
            <person name="Yang X."/>
            <person name="Kozik A."/>
            <person name="Arikit S."/>
            <person name="Song C."/>
            <person name="Xia L."/>
            <person name="Froenicke L."/>
            <person name="Lavelle D.O."/>
            <person name="Truco M.J."/>
            <person name="Xia R."/>
            <person name="Zhu S."/>
            <person name="Xu C."/>
            <person name="Xu H."/>
            <person name="Xu X."/>
            <person name="Cox K."/>
            <person name="Korf I."/>
            <person name="Meyers B.C."/>
            <person name="Michelmore R.W."/>
        </authorList>
    </citation>
    <scope>NUCLEOTIDE SEQUENCE [LARGE SCALE GENOMIC DNA]</scope>
    <source>
        <strain evidence="10">cv. Salinas</strain>
        <tissue evidence="9">Seedlings</tissue>
    </source>
</reference>
<dbReference type="GO" id="GO:0015189">
    <property type="term" value="F:L-lysine transmembrane transporter activity"/>
    <property type="evidence" value="ECO:0000318"/>
    <property type="project" value="GO_Central"/>
</dbReference>
<evidence type="ECO:0000313" key="10">
    <source>
        <dbReference type="Proteomes" id="UP000235145"/>
    </source>
</evidence>
<evidence type="ECO:0000256" key="8">
    <source>
        <dbReference type="SAM" id="Phobius"/>
    </source>
</evidence>
<dbReference type="GO" id="GO:0015185">
    <property type="term" value="F:gamma-aminobutyric acid transmembrane transporter activity"/>
    <property type="evidence" value="ECO:0000318"/>
    <property type="project" value="GO_Central"/>
</dbReference>
<evidence type="ECO:0000313" key="9">
    <source>
        <dbReference type="EMBL" id="KAJ0215234.1"/>
    </source>
</evidence>
<dbReference type="GO" id="GO:0015812">
    <property type="term" value="P:gamma-aminobutyric acid transport"/>
    <property type="evidence" value="ECO:0000318"/>
    <property type="project" value="GO_Central"/>
</dbReference>
<comment type="caution">
    <text evidence="9">The sequence shown here is derived from an EMBL/GenBank/DDBJ whole genome shotgun (WGS) entry which is preliminary data.</text>
</comment>
<feature type="transmembrane region" description="Helical" evidence="8">
    <location>
        <begin position="185"/>
        <end position="208"/>
    </location>
</feature>
<dbReference type="FunFam" id="1.20.1740.10:FF:000026">
    <property type="entry name" value="Amino-acid permease BAT1"/>
    <property type="match status" value="1"/>
</dbReference>
<proteinExistence type="inferred from homology"/>
<keyword evidence="6 8" id="KW-0472">Membrane</keyword>
<evidence type="ECO:0000256" key="5">
    <source>
        <dbReference type="ARBA" id="ARBA00022989"/>
    </source>
</evidence>
<feature type="transmembrane region" description="Helical" evidence="8">
    <location>
        <begin position="568"/>
        <end position="587"/>
    </location>
</feature>
<protein>
    <submittedName>
        <fullName evidence="9">Uncharacterized protein</fullName>
    </submittedName>
</protein>
<feature type="transmembrane region" description="Helical" evidence="8">
    <location>
        <begin position="249"/>
        <end position="275"/>
    </location>
</feature>
<organism evidence="9 10">
    <name type="scientific">Lactuca sativa</name>
    <name type="common">Garden lettuce</name>
    <dbReference type="NCBI Taxonomy" id="4236"/>
    <lineage>
        <taxon>Eukaryota</taxon>
        <taxon>Viridiplantae</taxon>
        <taxon>Streptophyta</taxon>
        <taxon>Embryophyta</taxon>
        <taxon>Tracheophyta</taxon>
        <taxon>Spermatophyta</taxon>
        <taxon>Magnoliopsida</taxon>
        <taxon>eudicotyledons</taxon>
        <taxon>Gunneridae</taxon>
        <taxon>Pentapetalae</taxon>
        <taxon>asterids</taxon>
        <taxon>campanulids</taxon>
        <taxon>Asterales</taxon>
        <taxon>Asteraceae</taxon>
        <taxon>Cichorioideae</taxon>
        <taxon>Cichorieae</taxon>
        <taxon>Lactucinae</taxon>
        <taxon>Lactuca</taxon>
    </lineage>
</organism>
<evidence type="ECO:0000256" key="6">
    <source>
        <dbReference type="ARBA" id="ARBA00023136"/>
    </source>
</evidence>
<accession>A0A9R1W128</accession>
<dbReference type="Gene3D" id="1.20.1740.10">
    <property type="entry name" value="Amino acid/polyamine transporter I"/>
    <property type="match status" value="2"/>
</dbReference>